<dbReference type="AlphaFoldDB" id="A0A5C3N6K1"/>
<dbReference type="Gene3D" id="3.80.10.10">
    <property type="entry name" value="Ribonuclease Inhibitor"/>
    <property type="match status" value="1"/>
</dbReference>
<organism evidence="1 2">
    <name type="scientific">Heliocybe sulcata</name>
    <dbReference type="NCBI Taxonomy" id="5364"/>
    <lineage>
        <taxon>Eukaryota</taxon>
        <taxon>Fungi</taxon>
        <taxon>Dikarya</taxon>
        <taxon>Basidiomycota</taxon>
        <taxon>Agaricomycotina</taxon>
        <taxon>Agaricomycetes</taxon>
        <taxon>Gloeophyllales</taxon>
        <taxon>Gloeophyllaceae</taxon>
        <taxon>Heliocybe</taxon>
    </lineage>
</organism>
<evidence type="ECO:0008006" key="3">
    <source>
        <dbReference type="Google" id="ProtNLM"/>
    </source>
</evidence>
<evidence type="ECO:0000313" key="1">
    <source>
        <dbReference type="EMBL" id="TFK52903.1"/>
    </source>
</evidence>
<accession>A0A5C3N6K1</accession>
<dbReference type="InterPro" id="IPR032675">
    <property type="entry name" value="LRR_dom_sf"/>
</dbReference>
<dbReference type="EMBL" id="ML213508">
    <property type="protein sequence ID" value="TFK52903.1"/>
    <property type="molecule type" value="Genomic_DNA"/>
</dbReference>
<name>A0A5C3N6K1_9AGAM</name>
<dbReference type="OrthoDB" id="2585512at2759"/>
<keyword evidence="2" id="KW-1185">Reference proteome</keyword>
<proteinExistence type="predicted"/>
<evidence type="ECO:0000313" key="2">
    <source>
        <dbReference type="Proteomes" id="UP000305948"/>
    </source>
</evidence>
<protein>
    <recommendedName>
        <fullName evidence="3">F-box domain-containing protein</fullName>
    </recommendedName>
</protein>
<sequence length="467" mass="52467">MLAFSDLPFELLSVILQFVIRPSHLAALCLVNTSFRDLAVPLLYESAYVYPWHNEAKAKVVQLFRTLRDSPDLARYVRKLVIKDFPKALSTAQLEDTWSICSAGLKNCVNLVHCTWTRDGSLNDAILEALLCCQTLRELEINGHHDSQYDPRLLCRFTKLDKITLIMPSGLVIDHLPFWIKETGKSLRYLSLICKARLASPLVNDLLLKTLAPNLHALEELSLLGCPRVTQDGILAVLSENKGEIHGLGLEGLSPSFDIVKFSSARQTSTALSHLRSLTMTVQRPLEIWTRSVLQLLENVPLEFFQVYSPGGADVSILPDDFCAQLVSGHGVRLRRFSVHRMRIGFGAVENICNGCPNLEQLFVVMRREEMKALGPVLAKARKLRSVHINFPLDAATSVTIKDIMADVQTIIRACPETSITQFGCNTRVWQVERVVLRDEGGDLTTETQLVRYERPEVPEQFLVLRA</sequence>
<dbReference type="Proteomes" id="UP000305948">
    <property type="component" value="Unassembled WGS sequence"/>
</dbReference>
<dbReference type="SUPFAM" id="SSF52047">
    <property type="entry name" value="RNI-like"/>
    <property type="match status" value="1"/>
</dbReference>
<gene>
    <name evidence="1" type="ORF">OE88DRAFT_1626926</name>
</gene>
<reference evidence="1 2" key="1">
    <citation type="journal article" date="2019" name="Nat. Ecol. Evol.">
        <title>Megaphylogeny resolves global patterns of mushroom evolution.</title>
        <authorList>
            <person name="Varga T."/>
            <person name="Krizsan K."/>
            <person name="Foldi C."/>
            <person name="Dima B."/>
            <person name="Sanchez-Garcia M."/>
            <person name="Sanchez-Ramirez S."/>
            <person name="Szollosi G.J."/>
            <person name="Szarkandi J.G."/>
            <person name="Papp V."/>
            <person name="Albert L."/>
            <person name="Andreopoulos W."/>
            <person name="Angelini C."/>
            <person name="Antonin V."/>
            <person name="Barry K.W."/>
            <person name="Bougher N.L."/>
            <person name="Buchanan P."/>
            <person name="Buyck B."/>
            <person name="Bense V."/>
            <person name="Catcheside P."/>
            <person name="Chovatia M."/>
            <person name="Cooper J."/>
            <person name="Damon W."/>
            <person name="Desjardin D."/>
            <person name="Finy P."/>
            <person name="Geml J."/>
            <person name="Haridas S."/>
            <person name="Hughes K."/>
            <person name="Justo A."/>
            <person name="Karasinski D."/>
            <person name="Kautmanova I."/>
            <person name="Kiss B."/>
            <person name="Kocsube S."/>
            <person name="Kotiranta H."/>
            <person name="LaButti K.M."/>
            <person name="Lechner B.E."/>
            <person name="Liimatainen K."/>
            <person name="Lipzen A."/>
            <person name="Lukacs Z."/>
            <person name="Mihaltcheva S."/>
            <person name="Morgado L.N."/>
            <person name="Niskanen T."/>
            <person name="Noordeloos M.E."/>
            <person name="Ohm R.A."/>
            <person name="Ortiz-Santana B."/>
            <person name="Ovrebo C."/>
            <person name="Racz N."/>
            <person name="Riley R."/>
            <person name="Savchenko A."/>
            <person name="Shiryaev A."/>
            <person name="Soop K."/>
            <person name="Spirin V."/>
            <person name="Szebenyi C."/>
            <person name="Tomsovsky M."/>
            <person name="Tulloss R.E."/>
            <person name="Uehling J."/>
            <person name="Grigoriev I.V."/>
            <person name="Vagvolgyi C."/>
            <person name="Papp T."/>
            <person name="Martin F.M."/>
            <person name="Miettinen O."/>
            <person name="Hibbett D.S."/>
            <person name="Nagy L.G."/>
        </authorList>
    </citation>
    <scope>NUCLEOTIDE SEQUENCE [LARGE SCALE GENOMIC DNA]</scope>
    <source>
        <strain evidence="1 2">OMC1185</strain>
    </source>
</reference>
<dbReference type="STRING" id="5364.A0A5C3N6K1"/>